<reference evidence="3" key="1">
    <citation type="submission" date="2017-05" db="EMBL/GenBank/DDBJ databases">
        <authorList>
            <person name="Sharma S."/>
            <person name="Sidhu C."/>
            <person name="Pinnaka A.K."/>
        </authorList>
    </citation>
    <scope>NUCLEOTIDE SEQUENCE [LARGE SCALE GENOMIC DNA]</scope>
    <source>
        <strain evidence="3">AK93</strain>
    </source>
</reference>
<keyword evidence="3" id="KW-1185">Reference proteome</keyword>
<organism evidence="2 3">
    <name type="scientific">Alkalilimnicola ehrlichii</name>
    <dbReference type="NCBI Taxonomy" id="351052"/>
    <lineage>
        <taxon>Bacteria</taxon>
        <taxon>Pseudomonadati</taxon>
        <taxon>Pseudomonadota</taxon>
        <taxon>Gammaproteobacteria</taxon>
        <taxon>Chromatiales</taxon>
        <taxon>Ectothiorhodospiraceae</taxon>
        <taxon>Alkalilimnicola</taxon>
    </lineage>
</organism>
<sequence>MIKPTGPYEEGLTVAGCVGYRDEMRREQEEDAAAVLWHKNHPGTKASPPREKRKTYLWQRPPSR</sequence>
<evidence type="ECO:0000313" key="2">
    <source>
        <dbReference type="EMBL" id="RFA34645.1"/>
    </source>
</evidence>
<evidence type="ECO:0000256" key="1">
    <source>
        <dbReference type="SAM" id="MobiDB-lite"/>
    </source>
</evidence>
<proteinExistence type="predicted"/>
<evidence type="ECO:0000313" key="3">
    <source>
        <dbReference type="Proteomes" id="UP000256763"/>
    </source>
</evidence>
<dbReference type="EMBL" id="NFZW01000015">
    <property type="protein sequence ID" value="RFA34645.1"/>
    <property type="molecule type" value="Genomic_DNA"/>
</dbReference>
<gene>
    <name evidence="2" type="ORF">CAL65_14880</name>
</gene>
<comment type="caution">
    <text evidence="2">The sequence shown here is derived from an EMBL/GenBank/DDBJ whole genome shotgun (WGS) entry which is preliminary data.</text>
</comment>
<dbReference type="Proteomes" id="UP000256763">
    <property type="component" value="Unassembled WGS sequence"/>
</dbReference>
<accession>A0A3E0WRP0</accession>
<name>A0A3E0WRP0_9GAMM</name>
<feature type="region of interest" description="Disordered" evidence="1">
    <location>
        <begin position="36"/>
        <end position="64"/>
    </location>
</feature>
<dbReference type="AlphaFoldDB" id="A0A3E0WRP0"/>
<protein>
    <submittedName>
        <fullName evidence="2">Uncharacterized protein</fullName>
    </submittedName>
</protein>